<comment type="caution">
    <text evidence="1">The sequence shown here is derived from an EMBL/GenBank/DDBJ whole genome shotgun (WGS) entry which is preliminary data.</text>
</comment>
<sequence>MPLDNSFSRKPHNFALPPTFLAIHWRCGEADPGSVAALRPVAVDTERAGAETGGGGVAKKRGGAPTGWIGKLEGLRAS</sequence>
<keyword evidence="2" id="KW-1185">Reference proteome</keyword>
<evidence type="ECO:0000313" key="1">
    <source>
        <dbReference type="EMBL" id="KAJ4926027.1"/>
    </source>
</evidence>
<proteinExistence type="predicted"/>
<dbReference type="AlphaFoldDB" id="A0AAD6AJX1"/>
<gene>
    <name evidence="1" type="ORF">JOQ06_008212</name>
</gene>
<dbReference type="EMBL" id="JAPTMU010000020">
    <property type="protein sequence ID" value="KAJ4926027.1"/>
    <property type="molecule type" value="Genomic_DNA"/>
</dbReference>
<feature type="non-terminal residue" evidence="1">
    <location>
        <position position="78"/>
    </location>
</feature>
<accession>A0AAD6AJX1</accession>
<evidence type="ECO:0000313" key="2">
    <source>
        <dbReference type="Proteomes" id="UP001219934"/>
    </source>
</evidence>
<dbReference type="Proteomes" id="UP001219934">
    <property type="component" value="Unassembled WGS sequence"/>
</dbReference>
<reference evidence="1" key="1">
    <citation type="submission" date="2022-11" db="EMBL/GenBank/DDBJ databases">
        <title>Chromosome-level genome of Pogonophryne albipinna.</title>
        <authorList>
            <person name="Jo E."/>
        </authorList>
    </citation>
    <scope>NUCLEOTIDE SEQUENCE</scope>
    <source>
        <strain evidence="1">SGF0006</strain>
        <tissue evidence="1">Muscle</tissue>
    </source>
</reference>
<name>A0AAD6AJX1_9TELE</name>
<organism evidence="1 2">
    <name type="scientific">Pogonophryne albipinna</name>
    <dbReference type="NCBI Taxonomy" id="1090488"/>
    <lineage>
        <taxon>Eukaryota</taxon>
        <taxon>Metazoa</taxon>
        <taxon>Chordata</taxon>
        <taxon>Craniata</taxon>
        <taxon>Vertebrata</taxon>
        <taxon>Euteleostomi</taxon>
        <taxon>Actinopterygii</taxon>
        <taxon>Neopterygii</taxon>
        <taxon>Teleostei</taxon>
        <taxon>Neoteleostei</taxon>
        <taxon>Acanthomorphata</taxon>
        <taxon>Eupercaria</taxon>
        <taxon>Perciformes</taxon>
        <taxon>Notothenioidei</taxon>
        <taxon>Pogonophryne</taxon>
    </lineage>
</organism>
<protein>
    <submittedName>
        <fullName evidence="1">Uncharacterized protein</fullName>
    </submittedName>
</protein>